<dbReference type="KEGG" id="cpip:CJF12_19525"/>
<evidence type="ECO:0000313" key="6">
    <source>
        <dbReference type="Proteomes" id="UP000028709"/>
    </source>
</evidence>
<organism evidence="5 6">
    <name type="scientific">Chryseobacterium piperi</name>
    <dbReference type="NCBI Taxonomy" id="558152"/>
    <lineage>
        <taxon>Bacteria</taxon>
        <taxon>Pseudomonadati</taxon>
        <taxon>Bacteroidota</taxon>
        <taxon>Flavobacteriia</taxon>
        <taxon>Flavobacteriales</taxon>
        <taxon>Weeksellaceae</taxon>
        <taxon>Chryseobacterium group</taxon>
        <taxon>Chryseobacterium</taxon>
    </lineage>
</organism>
<dbReference type="PRINTS" id="PR00111">
    <property type="entry name" value="ABHYDROLASE"/>
</dbReference>
<comment type="similarity">
    <text evidence="1">Belongs to the peptidase S33 family.</text>
</comment>
<reference evidence="5 6" key="1">
    <citation type="submission" date="2014-07" db="EMBL/GenBank/DDBJ databases">
        <title>Genome of Chryseobacterium piperi CTM.</title>
        <authorList>
            <person name="Pipes S.E."/>
            <person name="Stropko S.J."/>
            <person name="Newman J.D."/>
        </authorList>
    </citation>
    <scope>NUCLEOTIDE SEQUENCE [LARGE SCALE GENOMIC DNA]</scope>
    <source>
        <strain evidence="5 6">CTM</strain>
    </source>
</reference>
<keyword evidence="3" id="KW-0732">Signal</keyword>
<keyword evidence="6" id="KW-1185">Reference proteome</keyword>
<dbReference type="InterPro" id="IPR050266">
    <property type="entry name" value="AB_hydrolase_sf"/>
</dbReference>
<keyword evidence="2" id="KW-0378">Hydrolase</keyword>
<dbReference type="GO" id="GO:0008233">
    <property type="term" value="F:peptidase activity"/>
    <property type="evidence" value="ECO:0007669"/>
    <property type="project" value="InterPro"/>
</dbReference>
<feature type="signal peptide" evidence="3">
    <location>
        <begin position="1"/>
        <end position="17"/>
    </location>
</feature>
<evidence type="ECO:0000259" key="4">
    <source>
        <dbReference type="Pfam" id="PF00561"/>
    </source>
</evidence>
<evidence type="ECO:0000313" key="5">
    <source>
        <dbReference type="EMBL" id="KFF18163.1"/>
    </source>
</evidence>
<feature type="chain" id="PRO_5001803136" description="AB hydrolase-1 domain-containing protein" evidence="3">
    <location>
        <begin position="18"/>
        <end position="304"/>
    </location>
</feature>
<dbReference type="GO" id="GO:0006508">
    <property type="term" value="P:proteolysis"/>
    <property type="evidence" value="ECO:0007669"/>
    <property type="project" value="InterPro"/>
</dbReference>
<dbReference type="InterPro" id="IPR029058">
    <property type="entry name" value="AB_hydrolase_fold"/>
</dbReference>
<dbReference type="RefSeq" id="WP_034687086.1">
    <property type="nucleotide sequence ID" value="NZ_CP023049.2"/>
</dbReference>
<dbReference type="eggNOG" id="COG2267">
    <property type="taxonomic scope" value="Bacteria"/>
</dbReference>
<dbReference type="InterPro" id="IPR000073">
    <property type="entry name" value="AB_hydrolase_1"/>
</dbReference>
<dbReference type="Proteomes" id="UP000028709">
    <property type="component" value="Unassembled WGS sequence"/>
</dbReference>
<dbReference type="InterPro" id="IPR002410">
    <property type="entry name" value="Peptidase_S33"/>
</dbReference>
<proteinExistence type="inferred from homology"/>
<comment type="caution">
    <text evidence="5">The sequence shown here is derived from an EMBL/GenBank/DDBJ whole genome shotgun (WGS) entry which is preliminary data.</text>
</comment>
<evidence type="ECO:0000256" key="2">
    <source>
        <dbReference type="ARBA" id="ARBA00022801"/>
    </source>
</evidence>
<dbReference type="SUPFAM" id="SSF53474">
    <property type="entry name" value="alpha/beta-Hydrolases"/>
    <property type="match status" value="1"/>
</dbReference>
<protein>
    <recommendedName>
        <fullName evidence="4">AB hydrolase-1 domain-containing protein</fullName>
    </recommendedName>
</protein>
<dbReference type="EMBL" id="JPRJ01000042">
    <property type="protein sequence ID" value="KFF18163.1"/>
    <property type="molecule type" value="Genomic_DNA"/>
</dbReference>
<sequence>MKTFLFLFLFIVSNLVAQNTSSSEDFFQTSDHVKIHYKVSGVGEPCIYIPGGPGQGYASFELLGGNQLEKNIKMIYMDQRGSGKSAQSDSYHLDKMVQDIEELRQYLKLEKVFLMAHSFGGIIAVNYAKKYPQHVKGIILANVTLHFLNEKSVKEQIEYANQLLHQENKNIEKDSLSSELSKLSKLLRAKRMGYRFLTDDIETIKEMDKIDSLNPRIIDFGMAVITKPKEFSEYYMDYTPLTREIKVPTLIITGKRDKAVGTRHYESFRFINKKIVQINGGHLLYYEKNPEFIHSVWDFVRKEK</sequence>
<dbReference type="PRINTS" id="PR00793">
    <property type="entry name" value="PROAMNOPTASE"/>
</dbReference>
<evidence type="ECO:0000256" key="3">
    <source>
        <dbReference type="SAM" id="SignalP"/>
    </source>
</evidence>
<dbReference type="AlphaFoldDB" id="A0A086AN99"/>
<dbReference type="PANTHER" id="PTHR43798">
    <property type="entry name" value="MONOACYLGLYCEROL LIPASE"/>
    <property type="match status" value="1"/>
</dbReference>
<dbReference type="Gene3D" id="3.40.50.1820">
    <property type="entry name" value="alpha/beta hydrolase"/>
    <property type="match status" value="1"/>
</dbReference>
<accession>A0A086AN99</accession>
<gene>
    <name evidence="5" type="ORF">IQ37_16790</name>
</gene>
<dbReference type="Pfam" id="PF00561">
    <property type="entry name" value="Abhydrolase_1"/>
    <property type="match status" value="1"/>
</dbReference>
<dbReference type="OrthoDB" id="9780932at2"/>
<dbReference type="STRING" id="558152.IQ37_16790"/>
<evidence type="ECO:0000256" key="1">
    <source>
        <dbReference type="ARBA" id="ARBA00010088"/>
    </source>
</evidence>
<name>A0A086AN99_9FLAO</name>
<feature type="domain" description="AB hydrolase-1" evidence="4">
    <location>
        <begin position="47"/>
        <end position="288"/>
    </location>
</feature>